<keyword evidence="6" id="KW-1185">Reference proteome</keyword>
<reference evidence="6" key="1">
    <citation type="journal article" date="2012" name="G3 (Bethesda)">
        <title>Pichia sorbitophila, an interspecies yeast hybrid reveals early steps of genome resolution following polyploidization.</title>
        <authorList>
            <person name="Leh Louis V."/>
            <person name="Despons L."/>
            <person name="Friedrich A."/>
            <person name="Martin T."/>
            <person name="Durrens P."/>
            <person name="Casaregola S."/>
            <person name="Neuveglise C."/>
            <person name="Fairhead C."/>
            <person name="Marck C."/>
            <person name="Cruz J.A."/>
            <person name="Straub M.L."/>
            <person name="Kugler V."/>
            <person name="Sacerdot C."/>
            <person name="Uzunov Z."/>
            <person name="Thierry A."/>
            <person name="Weiss S."/>
            <person name="Bleykasten C."/>
            <person name="De Montigny J."/>
            <person name="Jacques N."/>
            <person name="Jung P."/>
            <person name="Lemaire M."/>
            <person name="Mallet S."/>
            <person name="Morel G."/>
            <person name="Richard G.F."/>
            <person name="Sarkar A."/>
            <person name="Savel G."/>
            <person name="Schacherer J."/>
            <person name="Seret M.L."/>
            <person name="Talla E."/>
            <person name="Samson G."/>
            <person name="Jubin C."/>
            <person name="Poulain J."/>
            <person name="Vacherie B."/>
            <person name="Barbe V."/>
            <person name="Pelletier E."/>
            <person name="Sherman D.J."/>
            <person name="Westhof E."/>
            <person name="Weissenbach J."/>
            <person name="Baret P.V."/>
            <person name="Wincker P."/>
            <person name="Gaillardin C."/>
            <person name="Dujon B."/>
            <person name="Souciet J.L."/>
        </authorList>
    </citation>
    <scope>NUCLEOTIDE SEQUENCE [LARGE SCALE GENOMIC DNA]</scope>
    <source>
        <strain evidence="6">CBS 270.75 / DBVPG 7215 / KCTC 17166 / NRRL Y-17582</strain>
    </source>
</reference>
<dbReference type="EMBL" id="CP002498">
    <property type="protein sequence ID" value="AET38428.1"/>
    <property type="molecule type" value="Genomic_DNA"/>
</dbReference>
<dbReference type="Pfam" id="PF22786">
    <property type="entry name" value="Tag1_C"/>
    <property type="match status" value="1"/>
</dbReference>
<keyword evidence="1" id="KW-1133">Transmembrane helix</keyword>
<feature type="domain" description="Tag1 C-terminal" evidence="3">
    <location>
        <begin position="498"/>
        <end position="604"/>
    </location>
</feature>
<dbReference type="Proteomes" id="UP000006790">
    <property type="component" value="Chromosome 2"/>
</dbReference>
<keyword evidence="1" id="KW-0812">Transmembrane</keyword>
<name>G8JPG1_ERECY</name>
<organism evidence="5 6">
    <name type="scientific">Eremothecium cymbalariae (strain CBS 270.75 / DBVPG 7215 / KCTC 17166 / NRRL Y-17582)</name>
    <name type="common">Yeast</name>
    <dbReference type="NCBI Taxonomy" id="931890"/>
    <lineage>
        <taxon>Eukaryota</taxon>
        <taxon>Fungi</taxon>
        <taxon>Dikarya</taxon>
        <taxon>Ascomycota</taxon>
        <taxon>Saccharomycotina</taxon>
        <taxon>Saccharomycetes</taxon>
        <taxon>Saccharomycetales</taxon>
        <taxon>Saccharomycetaceae</taxon>
        <taxon>Eremothecium</taxon>
    </lineage>
</organism>
<evidence type="ECO:0000313" key="6">
    <source>
        <dbReference type="Proteomes" id="UP000006790"/>
    </source>
</evidence>
<dbReference type="OrthoDB" id="5596576at2759"/>
<gene>
    <name evidence="5" type="ordered locus">Ecym_2726</name>
</gene>
<feature type="domain" description="Tag1 middle barrel-like" evidence="4">
    <location>
        <begin position="279"/>
        <end position="444"/>
    </location>
</feature>
<dbReference type="FunCoup" id="G8JPG1">
    <property type="interactions" value="30"/>
</dbReference>
<dbReference type="InParanoid" id="G8JPG1"/>
<evidence type="ECO:0000313" key="5">
    <source>
        <dbReference type="EMBL" id="AET38428.1"/>
    </source>
</evidence>
<dbReference type="InterPro" id="IPR055010">
    <property type="entry name" value="Tag1_M"/>
</dbReference>
<proteinExistence type="predicted"/>
<dbReference type="InterPro" id="IPR055011">
    <property type="entry name" value="Tag1_C"/>
</dbReference>
<dbReference type="AlphaFoldDB" id="G8JPG1"/>
<feature type="transmembrane region" description="Helical" evidence="1">
    <location>
        <begin position="43"/>
        <end position="63"/>
    </location>
</feature>
<evidence type="ECO:0000256" key="1">
    <source>
        <dbReference type="SAM" id="Phobius"/>
    </source>
</evidence>
<dbReference type="OMA" id="DWIRYIN"/>
<dbReference type="KEGG" id="erc:Ecym_2726"/>
<dbReference type="eggNOG" id="ENOG502R0JC">
    <property type="taxonomic scope" value="Eukaryota"/>
</dbReference>
<dbReference type="HOGENOM" id="CLU_035072_0_0_1"/>
<dbReference type="Pfam" id="PF20775">
    <property type="entry name" value="Tag1_N"/>
    <property type="match status" value="1"/>
</dbReference>
<dbReference type="GeneID" id="11470807"/>
<evidence type="ECO:0000259" key="3">
    <source>
        <dbReference type="Pfam" id="PF22786"/>
    </source>
</evidence>
<sequence>MADTEDESRPLLSSHSNDYLTTEAYETGMLRNIRSKGRSRTRLLLITTFLLVFVLIPFCYVYGNAPEQEQLQQYISDIAEFKLNKVQFKGWKDIDHSEASSPTYPTEDLKKWMVFDVNLSFSVDYDGSSTALLTDEQRKIVKVISGNVLRRVCFRINSVETFAEDDNIDKMALFTMLGLENLCVSLLDKKVTDINTVISVKPNIKNLSKIFWLIKNNDKLNTSIWSSLDLNIGEHIFWDKYLMLNHFSIPKISLDRYIHWNKIRSTLRHLSTIIQELSSNSKITNFKVQDSNEHPGFIINGEISVPPPKEIPKWLYTMEGINIPSTQWSFKLPNCNSDNTIEVNGASIQTNCVSLSNWFSEDAANVSATITVPGPLSDELLYHLCSYENDDIVTPMSILVRKLFNSTELIFFDVHGQKALVSDNCNTLPIDLATELVQSIDSPVVANFTIKQEDIIEEATIEKLELEVSNDYLGEFKLSVTGIVVLTLNPPFYELNDQSKLSIDKIKGVTKFYHNDIHFITTPILKWTVCDSEIQDNKLKVRFDMNDDDVKIINKRELTLCLNEILIAGESKVRIASNLDLLTRSALGEVVLFGMPGNGQTTIRKDHYRMPSENDLPESFYPYLKR</sequence>
<evidence type="ECO:0000259" key="4">
    <source>
        <dbReference type="Pfam" id="PF22787"/>
    </source>
</evidence>
<dbReference type="Pfam" id="PF22787">
    <property type="entry name" value="Tag1_M"/>
    <property type="match status" value="1"/>
</dbReference>
<dbReference type="InterPro" id="IPR055012">
    <property type="entry name" value="Tag1_N"/>
</dbReference>
<keyword evidence="1" id="KW-0472">Membrane</keyword>
<feature type="domain" description="Tag1 N-terminal" evidence="2">
    <location>
        <begin position="66"/>
        <end position="260"/>
    </location>
</feature>
<evidence type="ECO:0000259" key="2">
    <source>
        <dbReference type="Pfam" id="PF20775"/>
    </source>
</evidence>
<protein>
    <submittedName>
        <fullName evidence="5">Uncharacterized protein</fullName>
    </submittedName>
</protein>
<dbReference type="STRING" id="931890.G8JPG1"/>
<accession>G8JPG1</accession>
<dbReference type="RefSeq" id="XP_003645245.1">
    <property type="nucleotide sequence ID" value="XM_003645197.1"/>
</dbReference>